<keyword evidence="2" id="KW-1185">Reference proteome</keyword>
<evidence type="ECO:0000313" key="2">
    <source>
        <dbReference type="Proteomes" id="UP001352852"/>
    </source>
</evidence>
<name>A0ABU7DPP6_9TELE</name>
<dbReference type="EMBL" id="JAHUTJ010032877">
    <property type="protein sequence ID" value="MED6276355.1"/>
    <property type="molecule type" value="Genomic_DNA"/>
</dbReference>
<protein>
    <submittedName>
        <fullName evidence="1">Uncharacterized protein</fullName>
    </submittedName>
</protein>
<organism evidence="1 2">
    <name type="scientific">Characodon lateralis</name>
    <dbReference type="NCBI Taxonomy" id="208331"/>
    <lineage>
        <taxon>Eukaryota</taxon>
        <taxon>Metazoa</taxon>
        <taxon>Chordata</taxon>
        <taxon>Craniata</taxon>
        <taxon>Vertebrata</taxon>
        <taxon>Euteleostomi</taxon>
        <taxon>Actinopterygii</taxon>
        <taxon>Neopterygii</taxon>
        <taxon>Teleostei</taxon>
        <taxon>Neoteleostei</taxon>
        <taxon>Acanthomorphata</taxon>
        <taxon>Ovalentaria</taxon>
        <taxon>Atherinomorphae</taxon>
        <taxon>Cyprinodontiformes</taxon>
        <taxon>Goodeidae</taxon>
        <taxon>Characodon</taxon>
    </lineage>
</organism>
<sequence length="99" mass="11280">MMEPQCSCFASLPSELEVFMNGQPLKRAPLRLMSVCSLLNTQLKAQGEKLAVVHVILLNYSNTVQLENTTYNQRFRIHYTRAHARLPPTQSSSQEDRCV</sequence>
<comment type="caution">
    <text evidence="1">The sequence shown here is derived from an EMBL/GenBank/DDBJ whole genome shotgun (WGS) entry which is preliminary data.</text>
</comment>
<evidence type="ECO:0000313" key="1">
    <source>
        <dbReference type="EMBL" id="MED6276355.1"/>
    </source>
</evidence>
<gene>
    <name evidence="1" type="ORF">CHARACLAT_002216</name>
</gene>
<accession>A0ABU7DPP6</accession>
<dbReference type="Proteomes" id="UP001352852">
    <property type="component" value="Unassembled WGS sequence"/>
</dbReference>
<proteinExistence type="predicted"/>
<reference evidence="1 2" key="1">
    <citation type="submission" date="2021-06" db="EMBL/GenBank/DDBJ databases">
        <authorList>
            <person name="Palmer J.M."/>
        </authorList>
    </citation>
    <scope>NUCLEOTIDE SEQUENCE [LARGE SCALE GENOMIC DNA]</scope>
    <source>
        <strain evidence="1 2">CL_MEX2019</strain>
        <tissue evidence="1">Muscle</tissue>
    </source>
</reference>